<keyword evidence="2" id="KW-0442">Lipid degradation</keyword>
<dbReference type="InterPro" id="IPR016035">
    <property type="entry name" value="Acyl_Trfase/lysoPLipase"/>
</dbReference>
<dbReference type="SUPFAM" id="SSF52151">
    <property type="entry name" value="FabD/lysophospholipase-like"/>
    <property type="match status" value="1"/>
</dbReference>
<feature type="transmembrane region" description="Helical" evidence="3">
    <location>
        <begin position="65"/>
        <end position="87"/>
    </location>
</feature>
<feature type="short sequence motif" description="DGA/G" evidence="2">
    <location>
        <begin position="197"/>
        <end position="199"/>
    </location>
</feature>
<dbReference type="GO" id="GO:0005811">
    <property type="term" value="C:lipid droplet"/>
    <property type="evidence" value="ECO:0007669"/>
    <property type="project" value="TreeGrafter"/>
</dbReference>
<dbReference type="GO" id="GO:0055088">
    <property type="term" value="P:lipid homeostasis"/>
    <property type="evidence" value="ECO:0007669"/>
    <property type="project" value="TreeGrafter"/>
</dbReference>
<protein>
    <submittedName>
        <fullName evidence="5">Putative patatin-like phospholipase domain-containing protein 3</fullName>
    </submittedName>
</protein>
<dbReference type="GO" id="GO:0005737">
    <property type="term" value="C:cytoplasm"/>
    <property type="evidence" value="ECO:0007669"/>
    <property type="project" value="TreeGrafter"/>
</dbReference>
<feature type="short sequence motif" description="GXSXG" evidence="2">
    <location>
        <begin position="67"/>
        <end position="71"/>
    </location>
</feature>
<feature type="active site" description="Nucleophile" evidence="2">
    <location>
        <position position="69"/>
    </location>
</feature>
<evidence type="ECO:0000256" key="1">
    <source>
        <dbReference type="ARBA" id="ARBA00023098"/>
    </source>
</evidence>
<feature type="transmembrane region" description="Helical" evidence="3">
    <location>
        <begin position="31"/>
        <end position="53"/>
    </location>
</feature>
<dbReference type="Gene3D" id="3.40.1090.10">
    <property type="entry name" value="Cytosolic phospholipase A2 catalytic domain"/>
    <property type="match status" value="1"/>
</dbReference>
<dbReference type="EMBL" id="QCYY01002234">
    <property type="protein sequence ID" value="ROT71896.1"/>
    <property type="molecule type" value="Genomic_DNA"/>
</dbReference>
<sequence>MDKVKRLDDSEGWTTMDDLEKHKIRRPIDSLSGVTFCGCGFLGVYLVGVASYLQEHVPFVLEKQFGGSSVGSLVAICLICDIPLYHIRQKLLATAKEANNKFPWTLSPSFSLETPLLRALLDLLPEDAHIRASGRLFLSLTKASRLSNELVSEFKTRQELVQAIICCCYVPVVSGFSVPSFKEPCRGKARLLALYVDGAMSNNMPLKGPNTLSVHAFAGDFDICPDDQGFSSPLMATAFNQHLTLSLANVRRFAWSLVPPVPEELDKFYYEGYADARRCITQNFKL</sequence>
<accession>A0A3R7MB57</accession>
<evidence type="ECO:0000313" key="6">
    <source>
        <dbReference type="Proteomes" id="UP000283509"/>
    </source>
</evidence>
<dbReference type="AlphaFoldDB" id="A0A3R7MB57"/>
<dbReference type="OrthoDB" id="268593at2759"/>
<evidence type="ECO:0000256" key="2">
    <source>
        <dbReference type="PROSITE-ProRule" id="PRU01161"/>
    </source>
</evidence>
<evidence type="ECO:0000313" key="5">
    <source>
        <dbReference type="EMBL" id="ROT71896.1"/>
    </source>
</evidence>
<keyword evidence="2" id="KW-0378">Hydrolase</keyword>
<dbReference type="GO" id="GO:0004806">
    <property type="term" value="F:triacylglycerol lipase activity"/>
    <property type="evidence" value="ECO:0007669"/>
    <property type="project" value="TreeGrafter"/>
</dbReference>
<dbReference type="GO" id="GO:0019433">
    <property type="term" value="P:triglyceride catabolic process"/>
    <property type="evidence" value="ECO:0007669"/>
    <property type="project" value="TreeGrafter"/>
</dbReference>
<dbReference type="Proteomes" id="UP000283509">
    <property type="component" value="Unassembled WGS sequence"/>
</dbReference>
<dbReference type="InterPro" id="IPR002641">
    <property type="entry name" value="PNPLA_dom"/>
</dbReference>
<proteinExistence type="predicted"/>
<feature type="domain" description="PNPLA" evidence="4">
    <location>
        <begin position="34"/>
        <end position="210"/>
    </location>
</feature>
<evidence type="ECO:0000259" key="4">
    <source>
        <dbReference type="PROSITE" id="PS51635"/>
    </source>
</evidence>
<reference evidence="5 6" key="2">
    <citation type="submission" date="2019-01" db="EMBL/GenBank/DDBJ databases">
        <title>The decoding of complex shrimp genome reveals the adaptation for benthos swimmer, frequently molting mechanism and breeding impact on genome.</title>
        <authorList>
            <person name="Sun Y."/>
            <person name="Gao Y."/>
            <person name="Yu Y."/>
        </authorList>
    </citation>
    <scope>NUCLEOTIDE SEQUENCE [LARGE SCALE GENOMIC DNA]</scope>
    <source>
        <tissue evidence="5">Muscle</tissue>
    </source>
</reference>
<dbReference type="PROSITE" id="PS51635">
    <property type="entry name" value="PNPLA"/>
    <property type="match status" value="1"/>
</dbReference>
<keyword evidence="3" id="KW-1133">Transmembrane helix</keyword>
<dbReference type="GO" id="GO:0016020">
    <property type="term" value="C:membrane"/>
    <property type="evidence" value="ECO:0007669"/>
    <property type="project" value="TreeGrafter"/>
</dbReference>
<comment type="caution">
    <text evidence="5">The sequence shown here is derived from an EMBL/GenBank/DDBJ whole genome shotgun (WGS) entry which is preliminary data.</text>
</comment>
<dbReference type="Pfam" id="PF01734">
    <property type="entry name" value="Patatin"/>
    <property type="match status" value="1"/>
</dbReference>
<feature type="active site" description="Proton acceptor" evidence="2">
    <location>
        <position position="197"/>
    </location>
</feature>
<gene>
    <name evidence="5" type="ORF">C7M84_009780</name>
</gene>
<organism evidence="5 6">
    <name type="scientific">Penaeus vannamei</name>
    <name type="common">Whiteleg shrimp</name>
    <name type="synonym">Litopenaeus vannamei</name>
    <dbReference type="NCBI Taxonomy" id="6689"/>
    <lineage>
        <taxon>Eukaryota</taxon>
        <taxon>Metazoa</taxon>
        <taxon>Ecdysozoa</taxon>
        <taxon>Arthropoda</taxon>
        <taxon>Crustacea</taxon>
        <taxon>Multicrustacea</taxon>
        <taxon>Malacostraca</taxon>
        <taxon>Eumalacostraca</taxon>
        <taxon>Eucarida</taxon>
        <taxon>Decapoda</taxon>
        <taxon>Dendrobranchiata</taxon>
        <taxon>Penaeoidea</taxon>
        <taxon>Penaeidae</taxon>
        <taxon>Penaeus</taxon>
    </lineage>
</organism>
<dbReference type="InterPro" id="IPR033562">
    <property type="entry name" value="PLPL"/>
</dbReference>
<evidence type="ECO:0000256" key="3">
    <source>
        <dbReference type="SAM" id="Phobius"/>
    </source>
</evidence>
<keyword evidence="3" id="KW-0812">Transmembrane</keyword>
<keyword evidence="1 2" id="KW-0443">Lipid metabolism</keyword>
<keyword evidence="3" id="KW-0472">Membrane</keyword>
<reference evidence="5 6" key="1">
    <citation type="submission" date="2018-04" db="EMBL/GenBank/DDBJ databases">
        <authorList>
            <person name="Zhang X."/>
            <person name="Yuan J."/>
            <person name="Li F."/>
            <person name="Xiang J."/>
        </authorList>
    </citation>
    <scope>NUCLEOTIDE SEQUENCE [LARGE SCALE GENOMIC DNA]</scope>
    <source>
        <tissue evidence="5">Muscle</tissue>
    </source>
</reference>
<dbReference type="STRING" id="6689.A0A3R7MB57"/>
<dbReference type="PANTHER" id="PTHR12406:SF7">
    <property type="entry name" value="PATATIN-LIKE PHOSPHOLIPASE DOMAIN-CONTAINING PROTEIN 4"/>
    <property type="match status" value="1"/>
</dbReference>
<keyword evidence="6" id="KW-1185">Reference proteome</keyword>
<name>A0A3R7MB57_PENVA</name>
<feature type="short sequence motif" description="GXGXXG" evidence="2">
    <location>
        <begin position="38"/>
        <end position="43"/>
    </location>
</feature>
<dbReference type="PANTHER" id="PTHR12406">
    <property type="entry name" value="CALCIUM-INDEPENDENT PHOSPHOLIPASE A2 IPLA2 -RELATED"/>
    <property type="match status" value="1"/>
</dbReference>